<reference evidence="12 13" key="1">
    <citation type="submission" date="2020-10" db="EMBL/GenBank/DDBJ databases">
        <title>Ramlibacter sp. HM2 16S ribosomal RNA gene Genome sequencing and assembly.</title>
        <authorList>
            <person name="Kang M."/>
        </authorList>
    </citation>
    <scope>NUCLEOTIDE SEQUENCE [LARGE SCALE GENOMIC DNA]</scope>
    <source>
        <strain evidence="12 13">HM2</strain>
    </source>
</reference>
<protein>
    <recommendedName>
        <fullName evidence="4">Dual-specificity RNA pseudouridine synthase RluF</fullName>
        <ecNumber evidence="3">5.4.99.21</ecNumber>
    </recommendedName>
    <alternativeName>
        <fullName evidence="6">23S rRNA pseudouridine(2604) synthase</fullName>
    </alternativeName>
    <alternativeName>
        <fullName evidence="8">Ribosomal large subunit pseudouridine synthase F</fullName>
    </alternativeName>
    <alternativeName>
        <fullName evidence="7">rRNA pseudouridylate synthase F</fullName>
    </alternativeName>
    <alternativeName>
        <fullName evidence="9">rRNA-uridine isomerase F</fullName>
    </alternativeName>
    <alternativeName>
        <fullName evidence="5">tRNA(Tyr) pseudouridine(35) synthase</fullName>
    </alternativeName>
</protein>
<comment type="catalytic activity">
    <reaction evidence="2">
        <text>uridine(2604) in 23S rRNA = pseudouridine(2604) in 23S rRNA</text>
        <dbReference type="Rhea" id="RHEA:38875"/>
        <dbReference type="Rhea" id="RHEA-COMP:10093"/>
        <dbReference type="Rhea" id="RHEA-COMP:10094"/>
        <dbReference type="ChEBI" id="CHEBI:65314"/>
        <dbReference type="ChEBI" id="CHEBI:65315"/>
        <dbReference type="EC" id="5.4.99.21"/>
    </reaction>
</comment>
<dbReference type="PROSITE" id="PS50889">
    <property type="entry name" value="S4"/>
    <property type="match status" value="1"/>
</dbReference>
<dbReference type="Pfam" id="PF01479">
    <property type="entry name" value="S4"/>
    <property type="match status" value="1"/>
</dbReference>
<keyword evidence="10" id="KW-0694">RNA-binding</keyword>
<keyword evidence="13" id="KW-1185">Reference proteome</keyword>
<dbReference type="RefSeq" id="WP_193677983.1">
    <property type="nucleotide sequence ID" value="NZ_JADDIV010000005.1"/>
</dbReference>
<gene>
    <name evidence="12" type="ORF">IM787_17435</name>
</gene>
<evidence type="ECO:0000256" key="6">
    <source>
        <dbReference type="ARBA" id="ARBA00041697"/>
    </source>
</evidence>
<evidence type="ECO:0000256" key="5">
    <source>
        <dbReference type="ARBA" id="ARBA00041420"/>
    </source>
</evidence>
<evidence type="ECO:0000256" key="9">
    <source>
        <dbReference type="ARBA" id="ARBA00043147"/>
    </source>
</evidence>
<evidence type="ECO:0000256" key="8">
    <source>
        <dbReference type="ARBA" id="ARBA00042890"/>
    </source>
</evidence>
<dbReference type="InterPro" id="IPR050343">
    <property type="entry name" value="RsuA_PseudoU_synthase"/>
</dbReference>
<comment type="catalytic activity">
    <reaction evidence="1">
        <text>uridine(35) in tRNA(Tyr) = pseudouridine(35) in tRNA(Tyr)</text>
        <dbReference type="Rhea" id="RHEA:60556"/>
        <dbReference type="Rhea" id="RHEA-COMP:15607"/>
        <dbReference type="Rhea" id="RHEA-COMP:15608"/>
        <dbReference type="ChEBI" id="CHEBI:65314"/>
        <dbReference type="ChEBI" id="CHEBI:65315"/>
    </reaction>
</comment>
<dbReference type="EC" id="5.4.99.21" evidence="3"/>
<accession>A0ABR9S749</accession>
<sequence length="237" mass="26041">MADEPTRLSKVVAALVPCSRREAEQYIAEGWVRVDGQVVEEPQFRVSGQRVEVDPRARLQPVQPATFLVHKPATFRSPQAQDLPAEARWAGDDSGIRRVKSHAAALVALLPLPVPASGLAVLSQDGRIVRKLTEEARTIEQELLADVTGTLAPGGLERLCRGGLVLEGRVLPPARVSWQSEARLRFAVKGIPPEALPWMCAQVGLQLTALKRLRIGRVPLAGLPPGQWRYLRPDERF</sequence>
<dbReference type="CDD" id="cd00165">
    <property type="entry name" value="S4"/>
    <property type="match status" value="1"/>
</dbReference>
<evidence type="ECO:0000256" key="2">
    <source>
        <dbReference type="ARBA" id="ARBA00036535"/>
    </source>
</evidence>
<dbReference type="SUPFAM" id="SSF55174">
    <property type="entry name" value="Alpha-L RNA-binding motif"/>
    <property type="match status" value="1"/>
</dbReference>
<evidence type="ECO:0000256" key="10">
    <source>
        <dbReference type="PROSITE-ProRule" id="PRU00182"/>
    </source>
</evidence>
<dbReference type="InterPro" id="IPR020103">
    <property type="entry name" value="PsdUridine_synth_cat_dom_sf"/>
</dbReference>
<evidence type="ECO:0000313" key="12">
    <source>
        <dbReference type="EMBL" id="MBE7369351.1"/>
    </source>
</evidence>
<evidence type="ECO:0000256" key="4">
    <source>
        <dbReference type="ARBA" id="ARBA00039989"/>
    </source>
</evidence>
<dbReference type="PANTHER" id="PTHR47683:SF2">
    <property type="entry name" value="RNA-BINDING S4 DOMAIN-CONTAINING PROTEIN"/>
    <property type="match status" value="1"/>
</dbReference>
<evidence type="ECO:0000313" key="13">
    <source>
        <dbReference type="Proteomes" id="UP000806285"/>
    </source>
</evidence>
<dbReference type="Gene3D" id="3.10.290.10">
    <property type="entry name" value="RNA-binding S4 domain"/>
    <property type="match status" value="1"/>
</dbReference>
<feature type="domain" description="RNA-binding S4" evidence="11">
    <location>
        <begin position="6"/>
        <end position="64"/>
    </location>
</feature>
<dbReference type="EMBL" id="JADDIV010000005">
    <property type="protein sequence ID" value="MBE7369351.1"/>
    <property type="molecule type" value="Genomic_DNA"/>
</dbReference>
<dbReference type="PANTHER" id="PTHR47683">
    <property type="entry name" value="PSEUDOURIDINE SYNTHASE FAMILY PROTEIN-RELATED"/>
    <property type="match status" value="1"/>
</dbReference>
<evidence type="ECO:0000256" key="1">
    <source>
        <dbReference type="ARBA" id="ARBA00036390"/>
    </source>
</evidence>
<dbReference type="SUPFAM" id="SSF55120">
    <property type="entry name" value="Pseudouridine synthase"/>
    <property type="match status" value="1"/>
</dbReference>
<proteinExistence type="predicted"/>
<comment type="caution">
    <text evidence="12">The sequence shown here is derived from an EMBL/GenBank/DDBJ whole genome shotgun (WGS) entry which is preliminary data.</text>
</comment>
<evidence type="ECO:0000256" key="7">
    <source>
        <dbReference type="ARBA" id="ARBA00042843"/>
    </source>
</evidence>
<evidence type="ECO:0000259" key="11">
    <source>
        <dbReference type="SMART" id="SM00363"/>
    </source>
</evidence>
<dbReference type="SMART" id="SM00363">
    <property type="entry name" value="S4"/>
    <property type="match status" value="1"/>
</dbReference>
<dbReference type="InterPro" id="IPR036986">
    <property type="entry name" value="S4_RNA-bd_sf"/>
</dbReference>
<organism evidence="12 13">
    <name type="scientific">Ramlibacter pallidus</name>
    <dbReference type="NCBI Taxonomy" id="2780087"/>
    <lineage>
        <taxon>Bacteria</taxon>
        <taxon>Pseudomonadati</taxon>
        <taxon>Pseudomonadota</taxon>
        <taxon>Betaproteobacteria</taxon>
        <taxon>Burkholderiales</taxon>
        <taxon>Comamonadaceae</taxon>
        <taxon>Ramlibacter</taxon>
    </lineage>
</organism>
<dbReference type="InterPro" id="IPR002942">
    <property type="entry name" value="S4_RNA-bd"/>
</dbReference>
<dbReference type="Proteomes" id="UP000806285">
    <property type="component" value="Unassembled WGS sequence"/>
</dbReference>
<name>A0ABR9S749_9BURK</name>
<dbReference type="Gene3D" id="3.30.2350.10">
    <property type="entry name" value="Pseudouridine synthase"/>
    <property type="match status" value="1"/>
</dbReference>
<evidence type="ECO:0000256" key="3">
    <source>
        <dbReference type="ARBA" id="ARBA00038922"/>
    </source>
</evidence>